<comment type="subcellular location">
    <subcellularLocation>
        <location evidence="1">Cell membrane</location>
        <topology evidence="1">Multi-pass membrane protein</topology>
    </subcellularLocation>
</comment>
<reference evidence="7 8" key="1">
    <citation type="submission" date="2016-11" db="EMBL/GenBank/DDBJ databases">
        <authorList>
            <person name="Jaros S."/>
            <person name="Januszkiewicz K."/>
            <person name="Wedrychowicz H."/>
        </authorList>
    </citation>
    <scope>NUCLEOTIDE SEQUENCE [LARGE SCALE GENOMIC DNA]</scope>
    <source>
        <strain evidence="7 8">DSM 24574</strain>
    </source>
</reference>
<feature type="transmembrane region" description="Helical" evidence="6">
    <location>
        <begin position="148"/>
        <end position="170"/>
    </location>
</feature>
<proteinExistence type="predicted"/>
<keyword evidence="2" id="KW-1003">Cell membrane</keyword>
<keyword evidence="5 6" id="KW-0472">Membrane</keyword>
<evidence type="ECO:0000256" key="4">
    <source>
        <dbReference type="ARBA" id="ARBA00022989"/>
    </source>
</evidence>
<evidence type="ECO:0000313" key="7">
    <source>
        <dbReference type="EMBL" id="SHH98694.1"/>
    </source>
</evidence>
<accession>A0A1M5XGR1</accession>
<dbReference type="EMBL" id="FQWQ01000006">
    <property type="protein sequence ID" value="SHH98694.1"/>
    <property type="molecule type" value="Genomic_DNA"/>
</dbReference>
<name>A0A1M5XGR1_9BACT</name>
<evidence type="ECO:0000256" key="1">
    <source>
        <dbReference type="ARBA" id="ARBA00004651"/>
    </source>
</evidence>
<feature type="transmembrane region" description="Helical" evidence="6">
    <location>
        <begin position="71"/>
        <end position="92"/>
    </location>
</feature>
<dbReference type="GO" id="GO:0006865">
    <property type="term" value="P:amino acid transport"/>
    <property type="evidence" value="ECO:0007669"/>
    <property type="project" value="InterPro"/>
</dbReference>
<dbReference type="GO" id="GO:0005886">
    <property type="term" value="C:plasma membrane"/>
    <property type="evidence" value="ECO:0007669"/>
    <property type="project" value="UniProtKB-SubCell"/>
</dbReference>
<feature type="transmembrane region" description="Helical" evidence="6">
    <location>
        <begin position="39"/>
        <end position="59"/>
    </location>
</feature>
<dbReference type="InterPro" id="IPR001123">
    <property type="entry name" value="LeuE-type"/>
</dbReference>
<dbReference type="RefSeq" id="WP_073142922.1">
    <property type="nucleotide sequence ID" value="NZ_FQWQ01000006.1"/>
</dbReference>
<sequence length="204" mass="22769">MIVLLNFVMGFVFSFIGSIPPGTLNLLVLQLGMEKKINIAWRFILAVALIEYPYAWIAVAFEQLITSTPVIVENMQLITAIVMTVLGILNLWPTSNTPSAFSQKFNNSGFRRGIILSILNPLAIPFWIGTTAYLNGQGWIELSTPLRLHSYVFGTSMGVLVILVLMAYLAQKVISEFQHSSWLKKIPGIALLVLGLYAFVRYLM</sequence>
<gene>
    <name evidence="7" type="ORF">SAMN04488109_6505</name>
</gene>
<dbReference type="OrthoDB" id="9342487at2"/>
<protein>
    <submittedName>
        <fullName evidence="7">Threonine/homoserine/homoserine lactone efflux protein</fullName>
    </submittedName>
</protein>
<evidence type="ECO:0000256" key="5">
    <source>
        <dbReference type="ARBA" id="ARBA00023136"/>
    </source>
</evidence>
<keyword evidence="4 6" id="KW-1133">Transmembrane helix</keyword>
<dbReference type="Pfam" id="PF01810">
    <property type="entry name" value="LysE"/>
    <property type="match status" value="1"/>
</dbReference>
<keyword evidence="3 6" id="KW-0812">Transmembrane</keyword>
<dbReference type="AlphaFoldDB" id="A0A1M5XGR1"/>
<organism evidence="7 8">
    <name type="scientific">Chryseolinea serpens</name>
    <dbReference type="NCBI Taxonomy" id="947013"/>
    <lineage>
        <taxon>Bacteria</taxon>
        <taxon>Pseudomonadati</taxon>
        <taxon>Bacteroidota</taxon>
        <taxon>Cytophagia</taxon>
        <taxon>Cytophagales</taxon>
        <taxon>Fulvivirgaceae</taxon>
        <taxon>Chryseolinea</taxon>
    </lineage>
</organism>
<evidence type="ECO:0000313" key="8">
    <source>
        <dbReference type="Proteomes" id="UP000184212"/>
    </source>
</evidence>
<evidence type="ECO:0000256" key="6">
    <source>
        <dbReference type="SAM" id="Phobius"/>
    </source>
</evidence>
<feature type="transmembrane region" description="Helical" evidence="6">
    <location>
        <begin position="6"/>
        <end position="27"/>
    </location>
</feature>
<evidence type="ECO:0000256" key="2">
    <source>
        <dbReference type="ARBA" id="ARBA00022475"/>
    </source>
</evidence>
<dbReference type="Proteomes" id="UP000184212">
    <property type="component" value="Unassembled WGS sequence"/>
</dbReference>
<feature type="transmembrane region" description="Helical" evidence="6">
    <location>
        <begin position="113"/>
        <end position="136"/>
    </location>
</feature>
<evidence type="ECO:0000256" key="3">
    <source>
        <dbReference type="ARBA" id="ARBA00022692"/>
    </source>
</evidence>
<feature type="transmembrane region" description="Helical" evidence="6">
    <location>
        <begin position="182"/>
        <end position="200"/>
    </location>
</feature>
<keyword evidence="8" id="KW-1185">Reference proteome</keyword>
<dbReference type="STRING" id="947013.SAMN04488109_6505"/>